<evidence type="ECO:0000313" key="1">
    <source>
        <dbReference type="EMBL" id="QIS14333.1"/>
    </source>
</evidence>
<sequence length="150" mass="17027">MPSSNDELLGSFSEEERRELASVTYRYRPGSEISLDRLLAAWAQKVSKLDADRDLPADAPQAWGAHDVVGTLRTRDRIAAVVDSAPEPLRQAVERWLVRWDDLYRSFTVEDPRRRLIRLADLPETLDGWWWRRAPVSGPAAAELDAFSAP</sequence>
<dbReference type="RefSeq" id="WP_167476759.1">
    <property type="nucleotide sequence ID" value="NZ_CP046172.1"/>
</dbReference>
<dbReference type="KEGG" id="nah:F5544_32480"/>
<accession>A0A6G9YN34</accession>
<proteinExistence type="predicted"/>
<name>A0A6G9YN34_9NOCA</name>
<reference evidence="1 2" key="1">
    <citation type="journal article" date="2019" name="ACS Chem. Biol.">
        <title>Identification and Mobilization of a Cryptic Antibiotic Biosynthesis Gene Locus from a Human-Pathogenic Nocardia Isolate.</title>
        <authorList>
            <person name="Herisse M."/>
            <person name="Ishida K."/>
            <person name="Porter J.L."/>
            <person name="Howden B."/>
            <person name="Hertweck C."/>
            <person name="Stinear T.P."/>
            <person name="Pidot S.J."/>
        </authorList>
    </citation>
    <scope>NUCLEOTIDE SEQUENCE [LARGE SCALE GENOMIC DNA]</scope>
    <source>
        <strain evidence="1 2">AUSMDU00012717</strain>
    </source>
</reference>
<gene>
    <name evidence="1" type="ORF">F5544_32480</name>
</gene>
<organism evidence="1 2">
    <name type="scientific">Nocardia arthritidis</name>
    <dbReference type="NCBI Taxonomy" id="228602"/>
    <lineage>
        <taxon>Bacteria</taxon>
        <taxon>Bacillati</taxon>
        <taxon>Actinomycetota</taxon>
        <taxon>Actinomycetes</taxon>
        <taxon>Mycobacteriales</taxon>
        <taxon>Nocardiaceae</taxon>
        <taxon>Nocardia</taxon>
    </lineage>
</organism>
<dbReference type="Proteomes" id="UP000503540">
    <property type="component" value="Chromosome"/>
</dbReference>
<protein>
    <submittedName>
        <fullName evidence="1">Uncharacterized protein</fullName>
    </submittedName>
</protein>
<dbReference type="AlphaFoldDB" id="A0A6G9YN34"/>
<dbReference type="EMBL" id="CP046172">
    <property type="protein sequence ID" value="QIS14333.1"/>
    <property type="molecule type" value="Genomic_DNA"/>
</dbReference>
<evidence type="ECO:0000313" key="2">
    <source>
        <dbReference type="Proteomes" id="UP000503540"/>
    </source>
</evidence>
<keyword evidence="2" id="KW-1185">Reference proteome</keyword>